<gene>
    <name evidence="2" type="ORF">BV898_16547</name>
</gene>
<dbReference type="PROSITE" id="PS50005">
    <property type="entry name" value="TPR"/>
    <property type="match status" value="1"/>
</dbReference>
<evidence type="ECO:0000256" key="1">
    <source>
        <dbReference type="PROSITE-ProRule" id="PRU00339"/>
    </source>
</evidence>
<organism evidence="2 3">
    <name type="scientific">Hypsibius exemplaris</name>
    <name type="common">Freshwater tardigrade</name>
    <dbReference type="NCBI Taxonomy" id="2072580"/>
    <lineage>
        <taxon>Eukaryota</taxon>
        <taxon>Metazoa</taxon>
        <taxon>Ecdysozoa</taxon>
        <taxon>Tardigrada</taxon>
        <taxon>Eutardigrada</taxon>
        <taxon>Parachela</taxon>
        <taxon>Hypsibioidea</taxon>
        <taxon>Hypsibiidae</taxon>
        <taxon>Hypsibius</taxon>
    </lineage>
</organism>
<dbReference type="PANTHER" id="PTHR16797">
    <property type="entry name" value="FACTOR VIII-ASSOCIATED GENE 1"/>
    <property type="match status" value="1"/>
</dbReference>
<dbReference type="InterPro" id="IPR019734">
    <property type="entry name" value="TPR_rpt"/>
</dbReference>
<dbReference type="InterPro" id="IPR011990">
    <property type="entry name" value="TPR-like_helical_dom_sf"/>
</dbReference>
<dbReference type="Proteomes" id="UP000192578">
    <property type="component" value="Unassembled WGS sequence"/>
</dbReference>
<feature type="repeat" description="TPR" evidence="1">
    <location>
        <begin position="126"/>
        <end position="159"/>
    </location>
</feature>
<dbReference type="SUPFAM" id="SSF48452">
    <property type="entry name" value="TPR-like"/>
    <property type="match status" value="1"/>
</dbReference>
<dbReference type="Gene3D" id="1.25.40.10">
    <property type="entry name" value="Tetratricopeptide repeat domain"/>
    <property type="match status" value="1"/>
</dbReference>
<name>A0A9X6RLE0_HYPEX</name>
<evidence type="ECO:0000313" key="2">
    <source>
        <dbReference type="EMBL" id="OWA52084.1"/>
    </source>
</evidence>
<dbReference type="GO" id="GO:0005769">
    <property type="term" value="C:early endosome"/>
    <property type="evidence" value="ECO:0007669"/>
    <property type="project" value="TreeGrafter"/>
</dbReference>
<dbReference type="InterPro" id="IPR039494">
    <property type="entry name" value="F8A"/>
</dbReference>
<dbReference type="GO" id="GO:0099518">
    <property type="term" value="P:vesicle cytoskeletal trafficking"/>
    <property type="evidence" value="ECO:0007669"/>
    <property type="project" value="TreeGrafter"/>
</dbReference>
<dbReference type="EMBL" id="MTYJ01000250">
    <property type="protein sequence ID" value="OWA52084.1"/>
    <property type="molecule type" value="Genomic_DNA"/>
</dbReference>
<sequence length="334" mass="36413">MDISSIADSLLKFSVPERLRQRLTQRPAPAEASAELYALSRQLEADDLRVFAAACAEGVAACEGVAENPVAEAEALLRSARLHLQEEIETYRMCLPTLWDSLYYAIDAISKATDIFEQIGVTHLAVTALMELAKAMSTLARPHDAVQTYQKALDLNKAHNGTRERLVILRDLAEAHIQAGGLVEALTTYEEIVIVSGLLKLGPAKAIGWYRELARQCEIRQVLLLLIVEASPGRLSPYHAQMLAVYRSATFGSVSSTSTSATKKDDDGGAGPGSFVSFLPPMELLHLKDFVLAVTGKDLRRTIAASERLVEHLDATETAFLDYLVDLCPHPSGN</sequence>
<dbReference type="AlphaFoldDB" id="A0A9X6RLE0"/>
<reference evidence="3" key="1">
    <citation type="submission" date="2017-01" db="EMBL/GenBank/DDBJ databases">
        <title>Comparative genomics of anhydrobiosis in the tardigrade Hypsibius dujardini.</title>
        <authorList>
            <person name="Yoshida Y."/>
            <person name="Koutsovoulos G."/>
            <person name="Laetsch D."/>
            <person name="Stevens L."/>
            <person name="Kumar S."/>
            <person name="Horikawa D."/>
            <person name="Ishino K."/>
            <person name="Komine S."/>
            <person name="Tomita M."/>
            <person name="Blaxter M."/>
            <person name="Arakawa K."/>
        </authorList>
    </citation>
    <scope>NUCLEOTIDE SEQUENCE [LARGE SCALE GENOMIC DNA]</scope>
    <source>
        <strain evidence="3">Z151</strain>
    </source>
</reference>
<dbReference type="PANTHER" id="PTHR16797:SF4">
    <property type="entry name" value="40-KDA HUNTINGTIN-ASSOCIATED PROTEIN"/>
    <property type="match status" value="1"/>
</dbReference>
<proteinExistence type="predicted"/>
<accession>A0A9X6RLE0</accession>
<protein>
    <submittedName>
        <fullName evidence="2">Uncharacterized protein</fullName>
    </submittedName>
</protein>
<dbReference type="Pfam" id="PF14938">
    <property type="entry name" value="SNAP"/>
    <property type="match status" value="1"/>
</dbReference>
<keyword evidence="3" id="KW-1185">Reference proteome</keyword>
<evidence type="ECO:0000313" key="3">
    <source>
        <dbReference type="Proteomes" id="UP000192578"/>
    </source>
</evidence>
<dbReference type="OrthoDB" id="10249246at2759"/>
<keyword evidence="1" id="KW-0802">TPR repeat</keyword>
<comment type="caution">
    <text evidence="2">The sequence shown here is derived from an EMBL/GenBank/DDBJ whole genome shotgun (WGS) entry which is preliminary data.</text>
</comment>